<gene>
    <name evidence="3" type="ORF">GPM918_LOCUS28600</name>
    <name evidence="4" type="ORF">SRO942_LOCUS29114</name>
</gene>
<dbReference type="PANTHER" id="PTHR43056:SF10">
    <property type="entry name" value="COCE_NOND FAMILY, PUTATIVE (AFU_ORTHOLOGUE AFUA_7G00600)-RELATED"/>
    <property type="match status" value="1"/>
</dbReference>
<organism evidence="3 5">
    <name type="scientific">Didymodactylos carnosus</name>
    <dbReference type="NCBI Taxonomy" id="1234261"/>
    <lineage>
        <taxon>Eukaryota</taxon>
        <taxon>Metazoa</taxon>
        <taxon>Spiralia</taxon>
        <taxon>Gnathifera</taxon>
        <taxon>Rotifera</taxon>
        <taxon>Eurotatoria</taxon>
        <taxon>Bdelloidea</taxon>
        <taxon>Philodinida</taxon>
        <taxon>Philodinidae</taxon>
        <taxon>Didymodactylos</taxon>
    </lineage>
</organism>
<evidence type="ECO:0000256" key="1">
    <source>
        <dbReference type="ARBA" id="ARBA00022801"/>
    </source>
</evidence>
<dbReference type="Gene3D" id="1.10.3020.10">
    <property type="entry name" value="alpha-amino acid ester hydrolase ( Helical cap domain)"/>
    <property type="match status" value="1"/>
</dbReference>
<dbReference type="SUPFAM" id="SSF49785">
    <property type="entry name" value="Galactose-binding domain-like"/>
    <property type="match status" value="1"/>
</dbReference>
<dbReference type="GO" id="GO:0008239">
    <property type="term" value="F:dipeptidyl-peptidase activity"/>
    <property type="evidence" value="ECO:0007669"/>
    <property type="project" value="InterPro"/>
</dbReference>
<comment type="caution">
    <text evidence="3">The sequence shown here is derived from an EMBL/GenBank/DDBJ whole genome shotgun (WGS) entry which is preliminary data.</text>
</comment>
<dbReference type="Gene3D" id="3.40.50.1820">
    <property type="entry name" value="alpha/beta hydrolase"/>
    <property type="match status" value="1"/>
</dbReference>
<feature type="non-terminal residue" evidence="3">
    <location>
        <position position="654"/>
    </location>
</feature>
<dbReference type="SUPFAM" id="SSF53474">
    <property type="entry name" value="alpha/beta-Hydrolases"/>
    <property type="match status" value="1"/>
</dbReference>
<accession>A0A815DTZ0</accession>
<dbReference type="InterPro" id="IPR005674">
    <property type="entry name" value="CocE/Ser_esterase"/>
</dbReference>
<dbReference type="InterPro" id="IPR029058">
    <property type="entry name" value="AB_hydrolase_fold"/>
</dbReference>
<dbReference type="Pfam" id="PF08530">
    <property type="entry name" value="PepX_C"/>
    <property type="match status" value="1"/>
</dbReference>
<dbReference type="AlphaFoldDB" id="A0A815DTZ0"/>
<evidence type="ECO:0000313" key="3">
    <source>
        <dbReference type="EMBL" id="CAF1302660.1"/>
    </source>
</evidence>
<dbReference type="EMBL" id="CAJOBC010038226">
    <property type="protein sequence ID" value="CAF4129708.1"/>
    <property type="molecule type" value="Genomic_DNA"/>
</dbReference>
<evidence type="ECO:0000313" key="5">
    <source>
        <dbReference type="Proteomes" id="UP000663829"/>
    </source>
</evidence>
<feature type="domain" description="Xaa-Pro dipeptidyl-peptidase C-terminal" evidence="2">
    <location>
        <begin position="242"/>
        <end position="508"/>
    </location>
</feature>
<reference evidence="3" key="1">
    <citation type="submission" date="2021-02" db="EMBL/GenBank/DDBJ databases">
        <authorList>
            <person name="Nowell W R."/>
        </authorList>
    </citation>
    <scope>NUCLEOTIDE SEQUENCE</scope>
</reference>
<dbReference type="Pfam" id="PF02129">
    <property type="entry name" value="Peptidase_S15"/>
    <property type="match status" value="1"/>
</dbReference>
<sequence length="654" mass="74531">SVRDELRLKYFSGFGYVSVRVDIRGTGNSEGIFDDEYSEQEQKDCGEVLDWISRQTWCTGKIVMFGKSWGGFNGLQMAALRPKNLAGVISAYSTDDRYSDDIHYCGGCIAAGEALSWSTQMLVWSACAPHPQYQGGLDVENDKWLIMWKKRLEDLDPLDSIWLKHQTRDNYWRHGSICEDYSQIQCPVLLIGGFSDLYTDPVFRMMSALTSCEKRAIIGPWGHQWSDSAYPGPQIGILQEFVRWMDHYIKGIDNGINHEPVLSIYQLHPNSDELHSVVEERKGEWLHINHVPAYENERDKRNKNALRRTNSIENQTMEQITLFLTSSYLLQSNSPSQPSSTLSFSSSQFTGMVGGNWLGWGTLIHPDHPVDQREDDGRSICFTAAEHLNEDLELFGFPSVRFDVSCDQPNALLCVRLCAIHPTRGASVLIARGILNLTHRDSHENPEPLQIGQVYSINITLSSTCVRIAAGYRLRLAVSTCYWPLVWPSAHPATVTLHFNTEHPPTVILPKLINKCFTKPEFGLAEVAVGLETVQHRRAFVTRARSLDEVNEISKLKLVSDCGSIEYPNGVLFDETDEQVYEIQENQPLSASITIQRDLIYSLNELVKADIRTNSKMYSNENKEFIIEHELNIKNHGERFFEKKWKNVFTRIWN</sequence>
<dbReference type="Proteomes" id="UP000681722">
    <property type="component" value="Unassembled WGS sequence"/>
</dbReference>
<keyword evidence="1" id="KW-0378">Hydrolase</keyword>
<protein>
    <recommendedName>
        <fullName evidence="2">Xaa-Pro dipeptidyl-peptidase C-terminal domain-containing protein</fullName>
    </recommendedName>
</protein>
<dbReference type="NCBIfam" id="TIGR00976">
    <property type="entry name" value="CocE_NonD"/>
    <property type="match status" value="1"/>
</dbReference>
<name>A0A815DTZ0_9BILA</name>
<dbReference type="OrthoDB" id="10045791at2759"/>
<dbReference type="SMART" id="SM00939">
    <property type="entry name" value="PepX_C"/>
    <property type="match status" value="1"/>
</dbReference>
<keyword evidence="5" id="KW-1185">Reference proteome</keyword>
<dbReference type="InterPro" id="IPR013736">
    <property type="entry name" value="Xaa-Pro_dipept_C"/>
</dbReference>
<dbReference type="Proteomes" id="UP000663829">
    <property type="component" value="Unassembled WGS sequence"/>
</dbReference>
<dbReference type="PANTHER" id="PTHR43056">
    <property type="entry name" value="PEPTIDASE S9 PROLYL OLIGOPEPTIDASE"/>
    <property type="match status" value="1"/>
</dbReference>
<dbReference type="InterPro" id="IPR008979">
    <property type="entry name" value="Galactose-bd-like_sf"/>
</dbReference>
<evidence type="ECO:0000259" key="2">
    <source>
        <dbReference type="SMART" id="SM00939"/>
    </source>
</evidence>
<evidence type="ECO:0000313" key="4">
    <source>
        <dbReference type="EMBL" id="CAF4129708.1"/>
    </source>
</evidence>
<proteinExistence type="predicted"/>
<dbReference type="EMBL" id="CAJNOQ010012551">
    <property type="protein sequence ID" value="CAF1302660.1"/>
    <property type="molecule type" value="Genomic_DNA"/>
</dbReference>
<dbReference type="InterPro" id="IPR000383">
    <property type="entry name" value="Xaa-Pro-like_dom"/>
</dbReference>
<dbReference type="Gene3D" id="2.60.120.260">
    <property type="entry name" value="Galactose-binding domain-like"/>
    <property type="match status" value="1"/>
</dbReference>
<dbReference type="InterPro" id="IPR050585">
    <property type="entry name" value="Xaa-Pro_dipeptidyl-ppase/CocE"/>
</dbReference>